<dbReference type="InterPro" id="IPR029061">
    <property type="entry name" value="THDP-binding"/>
</dbReference>
<feature type="domain" description="Pyruvate:ferredoxin oxidoreductase core" evidence="3">
    <location>
        <begin position="248"/>
        <end position="339"/>
    </location>
</feature>
<dbReference type="PANTHER" id="PTHR43088">
    <property type="entry name" value="SUBUNIT OF PYRUVATE:FLAVODOXIN OXIDOREDUCTASE-RELATED"/>
    <property type="match status" value="1"/>
</dbReference>
<dbReference type="NCBIfam" id="NF005507">
    <property type="entry name" value="PRK07119.1"/>
    <property type="match status" value="1"/>
</dbReference>
<keyword evidence="5" id="KW-1185">Reference proteome</keyword>
<proteinExistence type="predicted"/>
<reference evidence="4 5" key="1">
    <citation type="submission" date="2022-06" db="EMBL/GenBank/DDBJ databases">
        <title>Isolation of gut microbiota from human fecal samples.</title>
        <authorList>
            <person name="Pamer E.G."/>
            <person name="Barat B."/>
            <person name="Waligurski E."/>
            <person name="Medina S."/>
            <person name="Paddock L."/>
            <person name="Mostad J."/>
        </authorList>
    </citation>
    <scope>NUCLEOTIDE SEQUENCE [LARGE SCALE GENOMIC DNA]</scope>
    <source>
        <strain evidence="4 5">DFI.9.90</strain>
    </source>
</reference>
<dbReference type="Pfam" id="PF01855">
    <property type="entry name" value="POR_N"/>
    <property type="match status" value="1"/>
</dbReference>
<dbReference type="EMBL" id="JANFYT010000026">
    <property type="protein sequence ID" value="MCQ4815057.1"/>
    <property type="molecule type" value="Genomic_DNA"/>
</dbReference>
<dbReference type="SUPFAM" id="SSF52922">
    <property type="entry name" value="TK C-terminal domain-like"/>
    <property type="match status" value="1"/>
</dbReference>
<dbReference type="AlphaFoldDB" id="A0AAW5K595"/>
<sequence length="353" mass="38471">MTKVLMKGTEAIAEAAVQAGCKYFYGYPITPQNEIPEYMSKRLFEVGGVYLQAESEVAASNMILGGAATGERVMTSSSSPGVSLMSEAMSYIAGQELPVVVVNVMRGGPGLGGILPSQGDYNQATCGMGHGDFNIIVYAPSSLQEAVDMVQRAFDTAQKYRNPVMILCDGIIGQIMEAVEIPAQEPRNLSNPAEWAAGYMRERGRRNILQSLFLTPEVLEKHNQKLEAKWHVIEQNETACEKYLTDDAEVVIAAFGTVGRIARSVVEAMRAEGFRAGLIRPLAVSPFPRMDFAELPACRHILDVEMNWGQMLKDVKLATESRIPVSFYGRSGGMCPGVAEIEDECRKIFAALG</sequence>
<evidence type="ECO:0000313" key="5">
    <source>
        <dbReference type="Proteomes" id="UP001205919"/>
    </source>
</evidence>
<protein>
    <submittedName>
        <fullName evidence="4">3-methyl-2-oxobutanoate dehydrogenase subunit VorB</fullName>
    </submittedName>
</protein>
<accession>A0AAW5K595</accession>
<comment type="caution">
    <text evidence="4">The sequence shown here is derived from an EMBL/GenBank/DDBJ whole genome shotgun (WGS) entry which is preliminary data.</text>
</comment>
<dbReference type="RefSeq" id="WP_008710452.1">
    <property type="nucleotide sequence ID" value="NZ_DBEWVB010000009.1"/>
</dbReference>
<dbReference type="Gene3D" id="3.40.50.970">
    <property type="match status" value="1"/>
</dbReference>
<dbReference type="SUPFAM" id="SSF52518">
    <property type="entry name" value="Thiamin diphosphate-binding fold (THDP-binding)"/>
    <property type="match status" value="1"/>
</dbReference>
<dbReference type="InterPro" id="IPR009014">
    <property type="entry name" value="Transketo_C/PFOR_II"/>
</dbReference>
<evidence type="ECO:0000259" key="2">
    <source>
        <dbReference type="Pfam" id="PF01855"/>
    </source>
</evidence>
<name>A0AAW5K595_9BACT</name>
<dbReference type="CDD" id="cd07034">
    <property type="entry name" value="TPP_PYR_PFOR_IOR-alpha_like"/>
    <property type="match status" value="1"/>
</dbReference>
<evidence type="ECO:0000313" key="4">
    <source>
        <dbReference type="EMBL" id="MCQ4815057.1"/>
    </source>
</evidence>
<dbReference type="InterPro" id="IPR052368">
    <property type="entry name" value="2-oxoacid_oxidoreductase"/>
</dbReference>
<gene>
    <name evidence="4" type="primary">vorB</name>
    <name evidence="4" type="ORF">NE630_11505</name>
</gene>
<dbReference type="InterPro" id="IPR033412">
    <property type="entry name" value="PFOR_II"/>
</dbReference>
<organism evidence="4 5">
    <name type="scientific">Cloacibacillus evryensis</name>
    <dbReference type="NCBI Taxonomy" id="508460"/>
    <lineage>
        <taxon>Bacteria</taxon>
        <taxon>Thermotogati</taxon>
        <taxon>Synergistota</taxon>
        <taxon>Synergistia</taxon>
        <taxon>Synergistales</taxon>
        <taxon>Synergistaceae</taxon>
        <taxon>Cloacibacillus</taxon>
    </lineage>
</organism>
<dbReference type="GO" id="GO:0016491">
    <property type="term" value="F:oxidoreductase activity"/>
    <property type="evidence" value="ECO:0007669"/>
    <property type="project" value="UniProtKB-KW"/>
</dbReference>
<dbReference type="InterPro" id="IPR002880">
    <property type="entry name" value="Pyrv_Fd/Flavodoxin_OxRdtase_N"/>
</dbReference>
<dbReference type="Pfam" id="PF17147">
    <property type="entry name" value="PFOR_II"/>
    <property type="match status" value="1"/>
</dbReference>
<evidence type="ECO:0000256" key="1">
    <source>
        <dbReference type="ARBA" id="ARBA00023002"/>
    </source>
</evidence>
<keyword evidence="1" id="KW-0560">Oxidoreductase</keyword>
<dbReference type="Proteomes" id="UP001205919">
    <property type="component" value="Unassembled WGS sequence"/>
</dbReference>
<evidence type="ECO:0000259" key="3">
    <source>
        <dbReference type="Pfam" id="PF17147"/>
    </source>
</evidence>
<dbReference type="Gene3D" id="3.40.50.920">
    <property type="match status" value="1"/>
</dbReference>
<feature type="domain" description="Pyruvate flavodoxin/ferredoxin oxidoreductase pyrimidine binding" evidence="2">
    <location>
        <begin position="14"/>
        <end position="196"/>
    </location>
</feature>
<dbReference type="PANTHER" id="PTHR43088:SF1">
    <property type="entry name" value="SUBUNIT OF PYRUVATE:FLAVODOXIN OXIDOREDUCTASE"/>
    <property type="match status" value="1"/>
</dbReference>